<feature type="region of interest" description="Disordered" evidence="1">
    <location>
        <begin position="21"/>
        <end position="44"/>
    </location>
</feature>
<dbReference type="ChiTaRS" id="SCLY">
    <property type="organism name" value="human"/>
</dbReference>
<evidence type="ECO:0000313" key="2">
    <source>
        <dbReference type="EMBL" id="CCQ43544.1"/>
    </source>
</evidence>
<dbReference type="AlphaFoldDB" id="L8E8S1"/>
<proteinExistence type="predicted"/>
<dbReference type="EMBL" id="HF584047">
    <property type="protein sequence ID" value="CCQ43544.1"/>
    <property type="molecule type" value="Genomic_DNA"/>
</dbReference>
<accession>L8E8S1</accession>
<sequence length="44" mass="4907">MPPLHFVLECQRVCTPSFLPWTPAELTGPRTPTPHRTAHMGPPT</sequence>
<name>L8E8S1_HUMAN</name>
<organism evidence="2">
    <name type="scientific">Homo sapiens</name>
    <name type="common">Human</name>
    <dbReference type="NCBI Taxonomy" id="9606"/>
    <lineage>
        <taxon>Eukaryota</taxon>
        <taxon>Metazoa</taxon>
        <taxon>Chordata</taxon>
        <taxon>Craniata</taxon>
        <taxon>Vertebrata</taxon>
        <taxon>Euteleostomi</taxon>
        <taxon>Mammalia</taxon>
        <taxon>Eutheria</taxon>
        <taxon>Euarchontoglires</taxon>
        <taxon>Primates</taxon>
        <taxon>Haplorrhini</taxon>
        <taxon>Catarrhini</taxon>
        <taxon>Hominidae</taxon>
        <taxon>Homo</taxon>
    </lineage>
</organism>
<reference evidence="2" key="1">
    <citation type="journal article" date="2013" name="PLoS ONE">
        <title>Direct detection of alternative open reading frames translation products in human significantly expands the proteome.</title>
        <authorList>
            <person name="Vanderperre B."/>
            <person name="Lucier J.-F."/>
            <person name="Motard J."/>
            <person name="Tremblay G."/>
            <person name="Vanderperre S."/>
            <person name="Wisztorski M."/>
            <person name="Salzet M."/>
            <person name="Boisvert F.-M."/>
            <person name="Roucou X."/>
        </authorList>
    </citation>
    <scope>NUCLEOTIDE SEQUENCE</scope>
</reference>
<evidence type="ECO:0000256" key="1">
    <source>
        <dbReference type="SAM" id="MobiDB-lite"/>
    </source>
</evidence>
<protein>
    <submittedName>
        <fullName evidence="2">Alternative protein SCLY</fullName>
    </submittedName>
</protein>
<gene>
    <name evidence="2" type="primary">SCLY</name>
</gene>
<dbReference type="OrthoDB" id="10250117at2759"/>